<feature type="region of interest" description="Disordered" evidence="1">
    <location>
        <begin position="187"/>
        <end position="255"/>
    </location>
</feature>
<evidence type="ECO:0008006" key="4">
    <source>
        <dbReference type="Google" id="ProtNLM"/>
    </source>
</evidence>
<sequence>MMNAASKNAKKASREVDRIRGEVDSEKNEARRQLEAEKRARLEMQRRKQEKEQELARKRKEREEEERRKNFTIPKRDGGPSSSSSSVNTDAVRAVLERQRAEKEAKEKKAEIEKQRLMMLRMQANGGKATKKMGKQFGLDVIDLQTRFGGNNEHLETLQKRKWKEEEEADVEADRYRSGVYKALAAKQKNEGSLRATVQGPHRVSTSKSNSLAGLCSRHERTRDTFSPPKDGKKAPERREPVVEKKKIQAAAPIDFKSLMAAASSISEGKPVNLDHLKAKPAKSVQQQQKPSSSSFNNHQKNSLSTSDREKLREKERIKEKQERERENEKLRLKEKERERARAAAVAATSSQKSSSSKISSNQASGASSSNGHPVPPKKEVRKPFTKGPTPPPLIPAAVPGRKYLPGDVRYKEQQKLIKAIAAAPGSSKSAPPSNGQNNKDRIQAVREAEYQREKERAKQKALKRARSEKDAKEFERNKKIQRRSDNPGPSSSSSYPTSSSSSKNSDKRSYEARRMAELREQQMREKERKKKKMMEKERGSRGGGGSFYKGGDDYSDEDDEDEDEYDDGDDFSDMDDFIDDTDMDMDEMNRKDFEDTLKMVNRKYDTDKWSRREKMISERDMHSDFRRIQTEENFSKRAGFMEDLQEASKGRSVRL</sequence>
<protein>
    <recommendedName>
        <fullName evidence="4">Protein SPT2 homolog</fullName>
    </recommendedName>
</protein>
<feature type="compositionally biased region" description="Basic and acidic residues" evidence="1">
    <location>
        <begin position="307"/>
        <end position="342"/>
    </location>
</feature>
<feature type="compositionally biased region" description="Low complexity" evidence="1">
    <location>
        <begin position="487"/>
        <end position="504"/>
    </location>
</feature>
<gene>
    <name evidence="2" type="ORF">CRE_04417</name>
</gene>
<evidence type="ECO:0000256" key="1">
    <source>
        <dbReference type="SAM" id="MobiDB-lite"/>
    </source>
</evidence>
<proteinExistence type="predicted"/>
<reference evidence="2" key="1">
    <citation type="submission" date="2007-07" db="EMBL/GenBank/DDBJ databases">
        <title>PCAP assembly of the Caenorhabditis remanei genome.</title>
        <authorList>
            <consortium name="The Caenorhabditis remanei Sequencing Consortium"/>
            <person name="Wilson R.K."/>
        </authorList>
    </citation>
    <scope>NUCLEOTIDE SEQUENCE [LARGE SCALE GENOMIC DNA]</scope>
    <source>
        <strain evidence="2">PB4641</strain>
    </source>
</reference>
<evidence type="ECO:0000313" key="2">
    <source>
        <dbReference type="EMBL" id="EFP09798.1"/>
    </source>
</evidence>
<feature type="compositionally biased region" description="Basic and acidic residues" evidence="1">
    <location>
        <begin position="505"/>
        <end position="527"/>
    </location>
</feature>
<feature type="compositionally biased region" description="Low complexity" evidence="1">
    <location>
        <begin position="282"/>
        <end position="295"/>
    </location>
</feature>
<feature type="compositionally biased region" description="Basic and acidic residues" evidence="1">
    <location>
        <begin position="439"/>
        <end position="459"/>
    </location>
</feature>
<keyword evidence="3" id="KW-1185">Reference proteome</keyword>
<feature type="region of interest" description="Disordered" evidence="1">
    <location>
        <begin position="272"/>
        <end position="583"/>
    </location>
</feature>
<feature type="compositionally biased region" description="Polar residues" evidence="1">
    <location>
        <begin position="296"/>
        <end position="306"/>
    </location>
</feature>
<feature type="compositionally biased region" description="Basic and acidic residues" evidence="1">
    <location>
        <begin position="12"/>
        <end position="78"/>
    </location>
</feature>
<accession>E3NN09</accession>
<dbReference type="OrthoDB" id="5871802at2759"/>
<dbReference type="EMBL" id="DS269138">
    <property type="protein sequence ID" value="EFP09798.1"/>
    <property type="molecule type" value="Genomic_DNA"/>
</dbReference>
<feature type="compositionally biased region" description="Basic and acidic residues" evidence="1">
    <location>
        <begin position="95"/>
        <end position="110"/>
    </location>
</feature>
<organism evidence="3">
    <name type="scientific">Caenorhabditis remanei</name>
    <name type="common">Caenorhabditis vulgaris</name>
    <dbReference type="NCBI Taxonomy" id="31234"/>
    <lineage>
        <taxon>Eukaryota</taxon>
        <taxon>Metazoa</taxon>
        <taxon>Ecdysozoa</taxon>
        <taxon>Nematoda</taxon>
        <taxon>Chromadorea</taxon>
        <taxon>Rhabditida</taxon>
        <taxon>Rhabditina</taxon>
        <taxon>Rhabditomorpha</taxon>
        <taxon>Rhabditoidea</taxon>
        <taxon>Rhabditidae</taxon>
        <taxon>Peloderinae</taxon>
        <taxon>Caenorhabditis</taxon>
    </lineage>
</organism>
<dbReference type="AlphaFoldDB" id="E3NN09"/>
<feature type="compositionally biased region" description="Low complexity" evidence="1">
    <location>
        <begin position="343"/>
        <end position="371"/>
    </location>
</feature>
<dbReference type="OMA" id="WMIRERM"/>
<feature type="compositionally biased region" description="Basic and acidic residues" evidence="1">
    <location>
        <begin position="217"/>
        <end position="247"/>
    </location>
</feature>
<dbReference type="Proteomes" id="UP000008281">
    <property type="component" value="Unassembled WGS sequence"/>
</dbReference>
<feature type="compositionally biased region" description="Acidic residues" evidence="1">
    <location>
        <begin position="554"/>
        <end position="583"/>
    </location>
</feature>
<name>E3NN09_CAERE</name>
<feature type="region of interest" description="Disordered" evidence="1">
    <location>
        <begin position="1"/>
        <end position="110"/>
    </location>
</feature>
<dbReference type="FunCoup" id="E3NN09">
    <property type="interactions" value="205"/>
</dbReference>
<feature type="compositionally biased region" description="Basic and acidic residues" evidence="1">
    <location>
        <begin position="466"/>
        <end position="486"/>
    </location>
</feature>
<feature type="compositionally biased region" description="Low complexity" evidence="1">
    <location>
        <begin position="418"/>
        <end position="434"/>
    </location>
</feature>
<dbReference type="HOGENOM" id="CLU_502801_0_0_1"/>
<dbReference type="STRING" id="31234.E3NN09"/>
<dbReference type="InParanoid" id="E3NN09"/>
<evidence type="ECO:0000313" key="3">
    <source>
        <dbReference type="Proteomes" id="UP000008281"/>
    </source>
</evidence>
<dbReference type="eggNOG" id="ENOG502S5RD">
    <property type="taxonomic scope" value="Eukaryota"/>
</dbReference>